<feature type="transmembrane region" description="Helical" evidence="2">
    <location>
        <begin position="218"/>
        <end position="235"/>
    </location>
</feature>
<feature type="transmembrane region" description="Helical" evidence="2">
    <location>
        <begin position="413"/>
        <end position="433"/>
    </location>
</feature>
<dbReference type="InterPro" id="IPR036259">
    <property type="entry name" value="MFS_trans_sf"/>
</dbReference>
<dbReference type="PANTHER" id="PTHR11360">
    <property type="entry name" value="MONOCARBOXYLATE TRANSPORTER"/>
    <property type="match status" value="1"/>
</dbReference>
<evidence type="ECO:0000259" key="3">
    <source>
        <dbReference type="Pfam" id="PF01390"/>
    </source>
</evidence>
<keyword evidence="5" id="KW-1185">Reference proteome</keyword>
<protein>
    <submittedName>
        <fullName evidence="4">Monocarboxylate transporter 10</fullName>
    </submittedName>
</protein>
<dbReference type="PANTHER" id="PTHR11360:SF251">
    <property type="entry name" value="MAJOR FACILITATOR SUPERFAMILY (MFS) PROFILE DOMAIN-CONTAINING PROTEIN"/>
    <property type="match status" value="1"/>
</dbReference>
<dbReference type="Proteomes" id="UP001249851">
    <property type="component" value="Unassembled WGS sequence"/>
</dbReference>
<keyword evidence="2" id="KW-0472">Membrane</keyword>
<keyword evidence="2" id="KW-1133">Transmembrane helix</keyword>
<feature type="transmembrane region" description="Helical" evidence="2">
    <location>
        <begin position="181"/>
        <end position="198"/>
    </location>
</feature>
<dbReference type="GO" id="GO:0022857">
    <property type="term" value="F:transmembrane transporter activity"/>
    <property type="evidence" value="ECO:0007669"/>
    <property type="project" value="InterPro"/>
</dbReference>
<feature type="domain" description="SEA" evidence="3">
    <location>
        <begin position="616"/>
        <end position="690"/>
    </location>
</feature>
<evidence type="ECO:0000313" key="4">
    <source>
        <dbReference type="EMBL" id="KAK2551328.1"/>
    </source>
</evidence>
<feature type="transmembrane region" description="Helical" evidence="2">
    <location>
        <begin position="310"/>
        <end position="330"/>
    </location>
</feature>
<sequence>MIFLILFCLISFSFLAWIGSLNLACGHALSPFSVFLVDRLGHRGAAIVGSLFGVLGFSVASFARNIWIMYPTYGLFSGFGQFTIFNSSILVVVKHFETWRSLAIAIVASASSIAMFATTQITQAILQSLGWQGAVRGFACLYFVCGFLSILYVPIKEPQTNKIEKLEKQANGISVLKNPSFLVYLMSTTVVFISYYVPVVHIVKYCAQELQITEDESFMIYTYFAIASFLSRFFFCRVGDLSFINRFYLYQISLIVIGISVSCIPFARTLSSVVAIFVVFGLMDGGVLGQQSLLVLVCVGKDKVNQAWGYLMLCTGFGLGIGPPLAGLIADKLGSYAVAFYVSGGILVLGALIMFALKFSNTLSKDDRDHQNLLEEGVDIVIKNRGRQSNGILKLVIVLKLCLSTNRRGQMRLFLVGIIVFLTLEVESLAMYYEFLNLVPKAFLSNELCMFSSGKRNSSNPHTKVRRSETAEDHGQVKDSSKRLYQMIAKRNILARKRRELMNGPPTTTKVEVKLRKKWLEQMTDSTSSQYRLMDGNIVDAITTELIGDTNYLSSSVMTLKNSPEPNSSVLADIELQFVPDNKITATSDQNANPSYPANIGALIKDFPYDVKLHLPWHPFLSDMNNDQTKSLSTSIENTLRKLFAGDPSFIDVKVIGFNEDSDGNPHARVVLRFKAGGTDPEEQMKKLIRDGHVGDLPVFSTYLNGPMPPTDDSNTAPAALPLTPASNTTIPANPPVVPVVQQPTVPPAPSMQPTAADQNVTAVSSAPVHYLHPGESINGTIKLNETWYDFMGNTTSTTFRILADDIAQAITAAYVPFNYSVTSEVTGLSETPDQEVLASFTIHFPAGETPTLAPLQHLVQGGFLGGIPVFQDSVQEEGYSPAATPPPYQYFNPTPTDTHNITSSGLSPVYQVPYFNETSIQVAPQVPQTYNITQPVPATSVVTAPTAAVTAPTAPVVNNTMAPVMPPSSSGQITKAPTQATGYDQFSTPPGYTGGLIPLPEGIPKSCAEVRASGIGSQDGEYVIQARPNCHLNIICENMDEPNPIEFLGGPQQRYWLYWHYAILIRLSAYDKQHVDKRACLENSAEGRDFIHKVMDAGARQGNPLVHWKTNIKHMINSFLGKMRKKRELTDVTLSTKAMKIYKK</sequence>
<dbReference type="SUPFAM" id="SSF103473">
    <property type="entry name" value="MFS general substrate transporter"/>
    <property type="match status" value="1"/>
</dbReference>
<feature type="transmembrane region" description="Helical" evidence="2">
    <location>
        <begin position="273"/>
        <end position="298"/>
    </location>
</feature>
<gene>
    <name evidence="4" type="ORF">P5673_027928</name>
</gene>
<dbReference type="InterPro" id="IPR000082">
    <property type="entry name" value="SEA_dom"/>
</dbReference>
<feature type="transmembrane region" description="Helical" evidence="2">
    <location>
        <begin position="42"/>
        <end position="63"/>
    </location>
</feature>
<comment type="caution">
    <text evidence="4">The sequence shown here is derived from an EMBL/GenBank/DDBJ whole genome shotgun (WGS) entry which is preliminary data.</text>
</comment>
<feature type="transmembrane region" description="Helical" evidence="2">
    <location>
        <begin position="247"/>
        <end position="267"/>
    </location>
</feature>
<evidence type="ECO:0000256" key="2">
    <source>
        <dbReference type="SAM" id="Phobius"/>
    </source>
</evidence>
<keyword evidence="2" id="KW-0812">Transmembrane</keyword>
<dbReference type="InterPro" id="IPR050327">
    <property type="entry name" value="Proton-linked_MCT"/>
</dbReference>
<proteinExistence type="predicted"/>
<dbReference type="Pfam" id="PF01390">
    <property type="entry name" value="SEA"/>
    <property type="match status" value="1"/>
</dbReference>
<dbReference type="EMBL" id="JARQWQ010000099">
    <property type="protein sequence ID" value="KAK2551328.1"/>
    <property type="molecule type" value="Genomic_DNA"/>
</dbReference>
<reference evidence="4" key="1">
    <citation type="journal article" date="2023" name="G3 (Bethesda)">
        <title>Whole genome assembly and annotation of the endangered Caribbean coral Acropora cervicornis.</title>
        <authorList>
            <person name="Selwyn J.D."/>
            <person name="Vollmer S.V."/>
        </authorList>
    </citation>
    <scope>NUCLEOTIDE SEQUENCE</scope>
    <source>
        <strain evidence="4">K2</strain>
    </source>
</reference>
<reference evidence="4" key="2">
    <citation type="journal article" date="2023" name="Science">
        <title>Genomic signatures of disease resistance in endangered staghorn corals.</title>
        <authorList>
            <person name="Vollmer S.V."/>
            <person name="Selwyn J.D."/>
            <person name="Despard B.A."/>
            <person name="Roesel C.L."/>
        </authorList>
    </citation>
    <scope>NUCLEOTIDE SEQUENCE</scope>
    <source>
        <strain evidence="4">K2</strain>
    </source>
</reference>
<feature type="transmembrane region" description="Helical" evidence="2">
    <location>
        <begin position="134"/>
        <end position="155"/>
    </location>
</feature>
<evidence type="ECO:0000313" key="5">
    <source>
        <dbReference type="Proteomes" id="UP001249851"/>
    </source>
</evidence>
<dbReference type="Pfam" id="PF07690">
    <property type="entry name" value="MFS_1"/>
    <property type="match status" value="1"/>
</dbReference>
<accession>A0AAD9UVC8</accession>
<dbReference type="CDD" id="cd17352">
    <property type="entry name" value="MFS_MCT_SLC16"/>
    <property type="match status" value="1"/>
</dbReference>
<name>A0AAD9UVC8_ACRCE</name>
<dbReference type="InterPro" id="IPR011701">
    <property type="entry name" value="MFS"/>
</dbReference>
<dbReference type="AlphaFoldDB" id="A0AAD9UVC8"/>
<feature type="compositionally biased region" description="Basic and acidic residues" evidence="1">
    <location>
        <begin position="466"/>
        <end position="480"/>
    </location>
</feature>
<feature type="region of interest" description="Disordered" evidence="1">
    <location>
        <begin position="454"/>
        <end position="480"/>
    </location>
</feature>
<feature type="transmembrane region" description="Helical" evidence="2">
    <location>
        <begin position="336"/>
        <end position="357"/>
    </location>
</feature>
<dbReference type="Gene3D" id="1.20.1250.20">
    <property type="entry name" value="MFS general substrate transporter like domains"/>
    <property type="match status" value="1"/>
</dbReference>
<feature type="transmembrane region" description="Helical" evidence="2">
    <location>
        <begin position="102"/>
        <end position="122"/>
    </location>
</feature>
<evidence type="ECO:0000256" key="1">
    <source>
        <dbReference type="SAM" id="MobiDB-lite"/>
    </source>
</evidence>
<organism evidence="4 5">
    <name type="scientific">Acropora cervicornis</name>
    <name type="common">Staghorn coral</name>
    <dbReference type="NCBI Taxonomy" id="6130"/>
    <lineage>
        <taxon>Eukaryota</taxon>
        <taxon>Metazoa</taxon>
        <taxon>Cnidaria</taxon>
        <taxon>Anthozoa</taxon>
        <taxon>Hexacorallia</taxon>
        <taxon>Scleractinia</taxon>
        <taxon>Astrocoeniina</taxon>
        <taxon>Acroporidae</taxon>
        <taxon>Acropora</taxon>
    </lineage>
</organism>